<dbReference type="RefSeq" id="WP_146787654.1">
    <property type="nucleotide sequence ID" value="NZ_VOLT01000005.1"/>
</dbReference>
<dbReference type="OrthoDB" id="6189026at2"/>
<keyword evidence="5" id="KW-1185">Reference proteome</keyword>
<evidence type="ECO:0000259" key="3">
    <source>
        <dbReference type="Pfam" id="PF01103"/>
    </source>
</evidence>
<evidence type="ECO:0000313" key="4">
    <source>
        <dbReference type="EMBL" id="TWX67826.1"/>
    </source>
</evidence>
<sequence length="444" mass="50347">MKNSVTPFNSYHVFLLILVSTQWLFFNTAVHAKSPSKVKYSVQRLENTKMRESLVLPYAFSTDDLGLVVGVGAMASGLYQKQMTLGGTVYGGEETKGLGAGLWNYRVFNSKRFFFSAIGMMGEFPLLRAYSALPEKYTPAPRPGSNDSSFDDFIQASGSSNWWEVSLEYVLPWGDAKEQSMARYQLAGGLLKNDIERADWNPLVSGTSIIIARQFNRYQQYINEEGELSGAVHALELGMLYDNTDFPANPSRGSSQYIAYSYNPEWLESKEQWDFVEMEVSKYFSLGKSSFAKQNIIALNAWLGYSPSWEVIYDEAGNNQVINNAPFLEGATLGGMYRLRGFRQNRFHDKAVVYATAEYRMTLDYNPTENVRWLRFLNLDWFQTVLYVEGGRVSPTFHRDTLFSDWKSDVGVSLRALTAGIVVRLDFTRSKEGTSTWLMVGHPF</sequence>
<organism evidence="4 5">
    <name type="scientific">Colwellia demingiae</name>
    <dbReference type="NCBI Taxonomy" id="89401"/>
    <lineage>
        <taxon>Bacteria</taxon>
        <taxon>Pseudomonadati</taxon>
        <taxon>Pseudomonadota</taxon>
        <taxon>Gammaproteobacteria</taxon>
        <taxon>Alteromonadales</taxon>
        <taxon>Colwelliaceae</taxon>
        <taxon>Colwellia</taxon>
    </lineage>
</organism>
<comment type="caution">
    <text evidence="4">The sequence shown here is derived from an EMBL/GenBank/DDBJ whole genome shotgun (WGS) entry which is preliminary data.</text>
</comment>
<gene>
    <name evidence="4" type="ORF">ESZ36_10990</name>
</gene>
<keyword evidence="2" id="KW-0472">Membrane</keyword>
<name>A0A5C6QFN4_9GAMM</name>
<dbReference type="Gene3D" id="2.40.160.50">
    <property type="entry name" value="membrane protein fhac: a member of the omp85/tpsb transporter family"/>
    <property type="match status" value="1"/>
</dbReference>
<dbReference type="GO" id="GO:0019867">
    <property type="term" value="C:outer membrane"/>
    <property type="evidence" value="ECO:0007669"/>
    <property type="project" value="InterPro"/>
</dbReference>
<dbReference type="AlphaFoldDB" id="A0A5C6QFN4"/>
<reference evidence="4 5" key="1">
    <citation type="submission" date="2019-07" db="EMBL/GenBank/DDBJ databases">
        <title>Genomes of sea-ice associated Colwellia species.</title>
        <authorList>
            <person name="Bowman J.P."/>
        </authorList>
    </citation>
    <scope>NUCLEOTIDE SEQUENCE [LARGE SCALE GENOMIC DNA]</scope>
    <source>
        <strain evidence="4 5">ACAM 459</strain>
    </source>
</reference>
<evidence type="ECO:0000256" key="1">
    <source>
        <dbReference type="ARBA" id="ARBA00004370"/>
    </source>
</evidence>
<feature type="domain" description="Bacterial surface antigen (D15)" evidence="3">
    <location>
        <begin position="223"/>
        <end position="428"/>
    </location>
</feature>
<protein>
    <submittedName>
        <fullName evidence="4">BamA/TamA family outer membrane protein</fullName>
    </submittedName>
</protein>
<accession>A0A5C6QFN4</accession>
<proteinExistence type="predicted"/>
<evidence type="ECO:0000256" key="2">
    <source>
        <dbReference type="ARBA" id="ARBA00023136"/>
    </source>
</evidence>
<dbReference type="InterPro" id="IPR000184">
    <property type="entry name" value="Bac_surfAg_D15"/>
</dbReference>
<dbReference type="Proteomes" id="UP000321822">
    <property type="component" value="Unassembled WGS sequence"/>
</dbReference>
<dbReference type="Pfam" id="PF01103">
    <property type="entry name" value="Omp85"/>
    <property type="match status" value="1"/>
</dbReference>
<comment type="subcellular location">
    <subcellularLocation>
        <location evidence="1">Membrane</location>
    </subcellularLocation>
</comment>
<dbReference type="EMBL" id="VOLT01000005">
    <property type="protein sequence ID" value="TWX67826.1"/>
    <property type="molecule type" value="Genomic_DNA"/>
</dbReference>
<evidence type="ECO:0000313" key="5">
    <source>
        <dbReference type="Proteomes" id="UP000321822"/>
    </source>
</evidence>